<dbReference type="CDD" id="cd19578">
    <property type="entry name" value="serpinK_insect_SRPN2-like"/>
    <property type="match status" value="1"/>
</dbReference>
<dbReference type="FunFam" id="2.30.39.10:FF:000030">
    <property type="entry name" value="Serpin 2"/>
    <property type="match status" value="1"/>
</dbReference>
<evidence type="ECO:0000256" key="4">
    <source>
        <dbReference type="ARBA" id="ARBA00022690"/>
    </source>
</evidence>
<keyword evidence="3" id="KW-0964">Secreted</keyword>
<reference evidence="11" key="2">
    <citation type="journal article" date="2023" name="Commun. Biol.">
        <title>Intrasexual cuticular hydrocarbon dimorphism in a wasp sheds light on hydrocarbon biosynthesis genes in Hymenoptera.</title>
        <authorList>
            <person name="Moris V.C."/>
            <person name="Podsiadlowski L."/>
            <person name="Martin S."/>
            <person name="Oeyen J.P."/>
            <person name="Donath A."/>
            <person name="Petersen M."/>
            <person name="Wilbrandt J."/>
            <person name="Misof B."/>
            <person name="Liedtke D."/>
            <person name="Thamm M."/>
            <person name="Scheiner R."/>
            <person name="Schmitt T."/>
            <person name="Niehuis O."/>
        </authorList>
    </citation>
    <scope>NUCLEOTIDE SEQUENCE</scope>
    <source>
        <strain evidence="11">GBR_01_08_01A</strain>
    </source>
</reference>
<sequence>MKLIEIIGCVLFLWSAALVTTSRGTVVKRQVSGVSNGTNAIYPRASSDDDDEDFVPYQGERLNVFDWILFRAVGKKYPGNVLLSPISVKLALVLLYEGAQDQTAHELAGVLQLPVSRSATRDRFTGILRSLKMACPEYSLDIGTRLYVDESVSTRQRYAAIIKTFYGVDLINANFSDSRSITEKVNEWVKNVTTGHIGRLIEDENSLKDSVMLVVNALFFKGNWRRQFFSPRDTHLGKFYTGTNESVEVPFMNTVNRFYYSESPELDSKILRLPYDGHKFAMYLILPNSLNGIDHLVKEINPFILTRHVWLMQEMPVEVMIPKFKFDFTSHLEPFLRELGIRDIFDDTASLTGIAKTKRISRRLIVSDVLQKAGIEVNENGTSAYAATGIQFGNKIAEQTFNANHPFVFYLEDESTGTILYVGKVSNPLQTEGSTGDEKVAVPSRFGEEVQNVAPISEIPTIPNAGERYNFFNIDLLQAVNEHVEGNVIMSPASAKLALAILAEGARGQTREEIHAALRLPDNMQQIRTIAQRTLLPLKSVQNGTEIDVATRLWAKNTLRIMNNYSIILRQYYGGDIQSIDFTNNAEQTINNWVRTTTRNNVKSIVEPGSLNADTTLVLTSALYFKGRWQKSFNKDASFVGCFHVPKLGCQNTKFMASTAKYRYAYVSSLDADVVEIPYSDGKTVMLVILPSNEKTDPYLQILSKDLSYIPMSSLLANLETSEINLILPKFSIESKLDLRPVLERMGIHTVFEMSADLTKITTDGALHVGSILQNAKIEVDEEGTVAAAVTGLTIVPLMGSDGQTFRANHPFIFAIVDLQTNGTLFAGRYVQPDLSNLSIKQ</sequence>
<evidence type="ECO:0000313" key="12">
    <source>
        <dbReference type="Proteomes" id="UP001258017"/>
    </source>
</evidence>
<evidence type="ECO:0000259" key="10">
    <source>
        <dbReference type="SMART" id="SM00093"/>
    </source>
</evidence>
<comment type="caution">
    <text evidence="11">The sequence shown here is derived from an EMBL/GenBank/DDBJ whole genome shotgun (WGS) entry which is preliminary data.</text>
</comment>
<feature type="domain" description="Serpin" evidence="10">
    <location>
        <begin position="474"/>
        <end position="833"/>
    </location>
</feature>
<dbReference type="GO" id="GO:0005615">
    <property type="term" value="C:extracellular space"/>
    <property type="evidence" value="ECO:0007669"/>
    <property type="project" value="InterPro"/>
</dbReference>
<dbReference type="InterPro" id="IPR042185">
    <property type="entry name" value="Serpin_sf_2"/>
</dbReference>
<accession>A0AAD9RDB1</accession>
<keyword evidence="7" id="KW-0325">Glycoprotein</keyword>
<dbReference type="SMART" id="SM00093">
    <property type="entry name" value="SERPIN"/>
    <property type="match status" value="2"/>
</dbReference>
<evidence type="ECO:0000313" key="11">
    <source>
        <dbReference type="EMBL" id="KAK2576906.1"/>
    </source>
</evidence>
<evidence type="ECO:0000256" key="5">
    <source>
        <dbReference type="ARBA" id="ARBA00022729"/>
    </source>
</evidence>
<protein>
    <recommendedName>
        <fullName evidence="10">Serpin domain-containing protein</fullName>
    </recommendedName>
</protein>
<keyword evidence="12" id="KW-1185">Reference proteome</keyword>
<keyword evidence="4" id="KW-0646">Protease inhibitor</keyword>
<evidence type="ECO:0000256" key="7">
    <source>
        <dbReference type="ARBA" id="ARBA00023180"/>
    </source>
</evidence>
<dbReference type="EMBL" id="JAIFRP010004405">
    <property type="protein sequence ID" value="KAK2576906.1"/>
    <property type="molecule type" value="Genomic_DNA"/>
</dbReference>
<gene>
    <name evidence="11" type="ORF">KPH14_005528</name>
</gene>
<dbReference type="InterPro" id="IPR023796">
    <property type="entry name" value="Serpin_dom"/>
</dbReference>
<proteinExistence type="inferred from homology"/>
<dbReference type="InterPro" id="IPR036186">
    <property type="entry name" value="Serpin_sf"/>
</dbReference>
<comment type="similarity">
    <text evidence="2 8">Belongs to the serpin family.</text>
</comment>
<dbReference type="InterPro" id="IPR023795">
    <property type="entry name" value="Serpin_CS"/>
</dbReference>
<feature type="domain" description="Serpin" evidence="10">
    <location>
        <begin position="67"/>
        <end position="428"/>
    </location>
</feature>
<dbReference type="PROSITE" id="PS00284">
    <property type="entry name" value="SERPIN"/>
    <property type="match status" value="2"/>
</dbReference>
<feature type="chain" id="PRO_5041938568" description="Serpin domain-containing protein" evidence="9">
    <location>
        <begin position="25"/>
        <end position="842"/>
    </location>
</feature>
<evidence type="ECO:0000256" key="1">
    <source>
        <dbReference type="ARBA" id="ARBA00004613"/>
    </source>
</evidence>
<evidence type="ECO:0000256" key="9">
    <source>
        <dbReference type="SAM" id="SignalP"/>
    </source>
</evidence>
<keyword evidence="6" id="KW-0722">Serine protease inhibitor</keyword>
<name>A0AAD9RDB1_9HYME</name>
<reference evidence="11" key="1">
    <citation type="submission" date="2021-08" db="EMBL/GenBank/DDBJ databases">
        <authorList>
            <person name="Misof B."/>
            <person name="Oliver O."/>
            <person name="Podsiadlowski L."/>
            <person name="Donath A."/>
            <person name="Peters R."/>
            <person name="Mayer C."/>
            <person name="Rust J."/>
            <person name="Gunkel S."/>
            <person name="Lesny P."/>
            <person name="Martin S."/>
            <person name="Oeyen J.P."/>
            <person name="Petersen M."/>
            <person name="Panagiotis P."/>
            <person name="Wilbrandt J."/>
            <person name="Tanja T."/>
        </authorList>
    </citation>
    <scope>NUCLEOTIDE SEQUENCE</scope>
    <source>
        <strain evidence="11">GBR_01_08_01A</strain>
        <tissue evidence="11">Thorax + abdomen</tissue>
    </source>
</reference>
<evidence type="ECO:0000256" key="6">
    <source>
        <dbReference type="ARBA" id="ARBA00022900"/>
    </source>
</evidence>
<organism evidence="11 12">
    <name type="scientific">Odynerus spinipes</name>
    <dbReference type="NCBI Taxonomy" id="1348599"/>
    <lineage>
        <taxon>Eukaryota</taxon>
        <taxon>Metazoa</taxon>
        <taxon>Ecdysozoa</taxon>
        <taxon>Arthropoda</taxon>
        <taxon>Hexapoda</taxon>
        <taxon>Insecta</taxon>
        <taxon>Pterygota</taxon>
        <taxon>Neoptera</taxon>
        <taxon>Endopterygota</taxon>
        <taxon>Hymenoptera</taxon>
        <taxon>Apocrita</taxon>
        <taxon>Aculeata</taxon>
        <taxon>Vespoidea</taxon>
        <taxon>Vespidae</taxon>
        <taxon>Eumeninae</taxon>
        <taxon>Odynerus</taxon>
    </lineage>
</organism>
<dbReference type="PANTHER" id="PTHR11461">
    <property type="entry name" value="SERINE PROTEASE INHIBITOR, SERPIN"/>
    <property type="match status" value="1"/>
</dbReference>
<dbReference type="GO" id="GO:0004867">
    <property type="term" value="F:serine-type endopeptidase inhibitor activity"/>
    <property type="evidence" value="ECO:0007669"/>
    <property type="project" value="UniProtKB-KW"/>
</dbReference>
<dbReference type="Proteomes" id="UP001258017">
    <property type="component" value="Unassembled WGS sequence"/>
</dbReference>
<dbReference type="SUPFAM" id="SSF56574">
    <property type="entry name" value="Serpins"/>
    <property type="match status" value="2"/>
</dbReference>
<evidence type="ECO:0000256" key="2">
    <source>
        <dbReference type="ARBA" id="ARBA00009500"/>
    </source>
</evidence>
<evidence type="ECO:0000256" key="3">
    <source>
        <dbReference type="ARBA" id="ARBA00022525"/>
    </source>
</evidence>
<dbReference type="Gene3D" id="3.30.497.10">
    <property type="entry name" value="Antithrombin, subunit I, domain 2"/>
    <property type="match status" value="2"/>
</dbReference>
<dbReference type="CDD" id="cd19600">
    <property type="entry name" value="serpin11-like_insects"/>
    <property type="match status" value="1"/>
</dbReference>
<dbReference type="InterPro" id="IPR000215">
    <property type="entry name" value="Serpin_fam"/>
</dbReference>
<dbReference type="PANTHER" id="PTHR11461:SF357">
    <property type="entry name" value="SERINE PROTEASE INHIBITOR 27A"/>
    <property type="match status" value="1"/>
</dbReference>
<feature type="signal peptide" evidence="9">
    <location>
        <begin position="1"/>
        <end position="24"/>
    </location>
</feature>
<dbReference type="AlphaFoldDB" id="A0AAD9RDB1"/>
<dbReference type="InterPro" id="IPR042178">
    <property type="entry name" value="Serpin_sf_1"/>
</dbReference>
<dbReference type="Pfam" id="PF00079">
    <property type="entry name" value="Serpin"/>
    <property type="match status" value="2"/>
</dbReference>
<comment type="subcellular location">
    <subcellularLocation>
        <location evidence="1">Secreted</location>
    </subcellularLocation>
</comment>
<keyword evidence="5 9" id="KW-0732">Signal</keyword>
<dbReference type="Gene3D" id="2.30.39.10">
    <property type="entry name" value="Alpha-1-antitrypsin, domain 1"/>
    <property type="match status" value="2"/>
</dbReference>
<evidence type="ECO:0000256" key="8">
    <source>
        <dbReference type="RuleBase" id="RU000411"/>
    </source>
</evidence>